<evidence type="ECO:0000256" key="4">
    <source>
        <dbReference type="ARBA" id="ARBA00022832"/>
    </source>
</evidence>
<reference evidence="10" key="1">
    <citation type="submission" date="2019-07" db="EMBL/GenBank/DDBJ databases">
        <title>Chitinimonas sp. nov., isolated from Ny-Alesund, arctica soil.</title>
        <authorList>
            <person name="Xu Q."/>
            <person name="Peng F."/>
        </authorList>
    </citation>
    <scope>NUCLEOTIDE SEQUENCE [LARGE SCALE GENOMIC DNA]</scope>
    <source>
        <strain evidence="10">R3-44</strain>
    </source>
</reference>
<name>A0A516SFY6_9NEIS</name>
<dbReference type="FunFam" id="3.90.226.10:FF:000024">
    <property type="entry name" value="Delta3,5-delta2,4-dienoyl-CoA isomerase"/>
    <property type="match status" value="1"/>
</dbReference>
<dbReference type="FunFam" id="1.10.12.10:FF:000004">
    <property type="entry name" value="Delta3,5-delta2,4-dienoyl-CoA isomerase"/>
    <property type="match status" value="1"/>
</dbReference>
<dbReference type="GO" id="GO:0005737">
    <property type="term" value="C:cytoplasm"/>
    <property type="evidence" value="ECO:0007669"/>
    <property type="project" value="UniProtKB-ARBA"/>
</dbReference>
<dbReference type="AlphaFoldDB" id="A0A516SFY6"/>
<keyword evidence="5" id="KW-0007">Acetylation</keyword>
<dbReference type="InterPro" id="IPR001753">
    <property type="entry name" value="Enoyl-CoA_hydra/iso"/>
</dbReference>
<keyword evidence="7" id="KW-0576">Peroxisome</keyword>
<evidence type="ECO:0000256" key="7">
    <source>
        <dbReference type="ARBA" id="ARBA00023140"/>
    </source>
</evidence>
<dbReference type="InterPro" id="IPR029045">
    <property type="entry name" value="ClpP/crotonase-like_dom_sf"/>
</dbReference>
<dbReference type="GO" id="GO:0006635">
    <property type="term" value="P:fatty acid beta-oxidation"/>
    <property type="evidence" value="ECO:0007669"/>
    <property type="project" value="UniProtKB-UniPathway"/>
</dbReference>
<evidence type="ECO:0000256" key="3">
    <source>
        <dbReference type="ARBA" id="ARBA00005254"/>
    </source>
</evidence>
<dbReference type="OrthoDB" id="9777711at2"/>
<dbReference type="Gene3D" id="1.10.12.10">
    <property type="entry name" value="Lyase 2-enoyl-coa Hydratase, Chain A, domain 2"/>
    <property type="match status" value="1"/>
</dbReference>
<sequence>MSLPSYSTLSLTLEDHIAVIALNRPERANAMNEPMWRELREVMAWLDSTPEARVAVLVGQGSHFCSGIDLSMLMAIQSRIQDECTGRQAEKLRRLIIELQDSLSAIERCSKPVIAAVHGRCIGGGLDLIAACDLRYCSEDAVFCLKEVDLGIVADVGVLQRLPKIIGDGYTRELAFTAREVSGSEALRLGLVSQCLPDRDSLLQTAQGVAAGIAAKPPLTVRGLKENLNYSRDHSVEEGLRYVATWNAAMLLSKDLEGAAMAIMTKQPANFRD</sequence>
<dbReference type="CDD" id="cd06558">
    <property type="entry name" value="crotonase-like"/>
    <property type="match status" value="1"/>
</dbReference>
<accession>A0A516SFY6</accession>
<evidence type="ECO:0000313" key="10">
    <source>
        <dbReference type="Proteomes" id="UP000317550"/>
    </source>
</evidence>
<keyword evidence="4" id="KW-0276">Fatty acid metabolism</keyword>
<comment type="subcellular location">
    <subcellularLocation>
        <location evidence="1">Peroxisome</location>
    </subcellularLocation>
</comment>
<keyword evidence="6" id="KW-0443">Lipid metabolism</keyword>
<dbReference type="Pfam" id="PF00378">
    <property type="entry name" value="ECH_1"/>
    <property type="match status" value="1"/>
</dbReference>
<evidence type="ECO:0000256" key="2">
    <source>
        <dbReference type="ARBA" id="ARBA00005005"/>
    </source>
</evidence>
<comment type="similarity">
    <text evidence="3">Belongs to the enoyl-CoA hydratase/isomerase family.</text>
</comment>
<dbReference type="GO" id="GO:0016853">
    <property type="term" value="F:isomerase activity"/>
    <property type="evidence" value="ECO:0007669"/>
    <property type="project" value="UniProtKB-KW"/>
</dbReference>
<evidence type="ECO:0000256" key="6">
    <source>
        <dbReference type="ARBA" id="ARBA00023098"/>
    </source>
</evidence>
<proteinExistence type="inferred from homology"/>
<evidence type="ECO:0000256" key="5">
    <source>
        <dbReference type="ARBA" id="ARBA00022990"/>
    </source>
</evidence>
<gene>
    <name evidence="9" type="ORF">FNU76_12285</name>
</gene>
<comment type="pathway">
    <text evidence="2">Lipid metabolism; fatty acid beta-oxidation.</text>
</comment>
<dbReference type="SUPFAM" id="SSF52096">
    <property type="entry name" value="ClpP/crotonase"/>
    <property type="match status" value="1"/>
</dbReference>
<evidence type="ECO:0000256" key="1">
    <source>
        <dbReference type="ARBA" id="ARBA00004275"/>
    </source>
</evidence>
<protein>
    <submittedName>
        <fullName evidence="9">Crotonase/enoyl-CoA hydratase family protein</fullName>
    </submittedName>
</protein>
<keyword evidence="10" id="KW-1185">Reference proteome</keyword>
<evidence type="ECO:0000313" key="9">
    <source>
        <dbReference type="EMBL" id="QDQ27077.1"/>
    </source>
</evidence>
<dbReference type="PANTHER" id="PTHR43149">
    <property type="entry name" value="ENOYL-COA HYDRATASE"/>
    <property type="match status" value="1"/>
</dbReference>
<dbReference type="RefSeq" id="WP_144278470.1">
    <property type="nucleotide sequence ID" value="NZ_CP041730.1"/>
</dbReference>
<evidence type="ECO:0000256" key="8">
    <source>
        <dbReference type="ARBA" id="ARBA00023235"/>
    </source>
</evidence>
<dbReference type="UniPathway" id="UPA00659"/>
<dbReference type="NCBIfam" id="NF004794">
    <property type="entry name" value="PRK06142.1"/>
    <property type="match status" value="1"/>
</dbReference>
<dbReference type="EMBL" id="CP041730">
    <property type="protein sequence ID" value="QDQ27077.1"/>
    <property type="molecule type" value="Genomic_DNA"/>
</dbReference>
<dbReference type="InterPro" id="IPR014748">
    <property type="entry name" value="Enoyl-CoA_hydra_C"/>
</dbReference>
<keyword evidence="8" id="KW-0413">Isomerase</keyword>
<dbReference type="KEGG" id="cari:FNU76_12285"/>
<dbReference type="InterPro" id="IPR045002">
    <property type="entry name" value="Ech1-like"/>
</dbReference>
<dbReference type="Proteomes" id="UP000317550">
    <property type="component" value="Chromosome"/>
</dbReference>
<organism evidence="9 10">
    <name type="scientific">Chitinimonas arctica</name>
    <dbReference type="NCBI Taxonomy" id="2594795"/>
    <lineage>
        <taxon>Bacteria</taxon>
        <taxon>Pseudomonadati</taxon>
        <taxon>Pseudomonadota</taxon>
        <taxon>Betaproteobacteria</taxon>
        <taxon>Neisseriales</taxon>
        <taxon>Chitinibacteraceae</taxon>
        <taxon>Chitinimonas</taxon>
    </lineage>
</organism>
<dbReference type="Gene3D" id="3.90.226.10">
    <property type="entry name" value="2-enoyl-CoA Hydratase, Chain A, domain 1"/>
    <property type="match status" value="1"/>
</dbReference>